<feature type="chain" id="PRO_5046676504" evidence="1">
    <location>
        <begin position="25"/>
        <end position="382"/>
    </location>
</feature>
<name>A0ABW5MVK9_9FLAO</name>
<feature type="signal peptide" evidence="1">
    <location>
        <begin position="1"/>
        <end position="24"/>
    </location>
</feature>
<sequence length="382" mass="42561">MKSSPKNKLNLVLIGLVFALNLNAQRKVSEADKRIDDYLELLKQGYSEIEIFQDLGNVNFLTENYEAAIFWYEKLQNSVQIGSLSSSYQERYEYAQEKLKGNTTNEKRDWATAIKNDYGIEKSMSEQQIDIPAIAQNTKSSSLSEEGFTPEMSITRDGKTAYFSQISYVKPEFGVFSKKEPVHVLYKASNVNGEWKNIQKIAVCPKYYSAKHPTVSADGKRLFFASNMPGTFGKYDIYVSDIKADGSVGIAKNLGPKVNTKKNDLYPNLKNGTLLFFASEGRKGYGGLDLFAVQVAQNTLTESVNLGSTINSSSDDFSLALVPEKGMGYVMSNRGKKNKISQIAISYAKPVDASLVEKSEEGLMRALNNDKDTDYSSTVFEE</sequence>
<evidence type="ECO:0000313" key="3">
    <source>
        <dbReference type="Proteomes" id="UP001597526"/>
    </source>
</evidence>
<evidence type="ECO:0000256" key="1">
    <source>
        <dbReference type="SAM" id="SignalP"/>
    </source>
</evidence>
<comment type="caution">
    <text evidence="2">The sequence shown here is derived from an EMBL/GenBank/DDBJ whole genome shotgun (WGS) entry which is preliminary data.</text>
</comment>
<dbReference type="RefSeq" id="WP_377766329.1">
    <property type="nucleotide sequence ID" value="NZ_JBHULB010000008.1"/>
</dbReference>
<dbReference type="Pfam" id="PF07676">
    <property type="entry name" value="PD40"/>
    <property type="match status" value="1"/>
</dbReference>
<evidence type="ECO:0000313" key="2">
    <source>
        <dbReference type="EMBL" id="MFD2586768.1"/>
    </source>
</evidence>
<keyword evidence="3" id="KW-1185">Reference proteome</keyword>
<dbReference type="EMBL" id="JBHULB010000008">
    <property type="protein sequence ID" value="MFD2586768.1"/>
    <property type="molecule type" value="Genomic_DNA"/>
</dbReference>
<dbReference type="InterPro" id="IPR011042">
    <property type="entry name" value="6-blade_b-propeller_TolB-like"/>
</dbReference>
<accession>A0ABW5MVK9</accession>
<proteinExistence type="predicted"/>
<dbReference type="SUPFAM" id="SSF82171">
    <property type="entry name" value="DPP6 N-terminal domain-like"/>
    <property type="match status" value="1"/>
</dbReference>
<dbReference type="InterPro" id="IPR011659">
    <property type="entry name" value="WD40"/>
</dbReference>
<reference evidence="3" key="1">
    <citation type="journal article" date="2019" name="Int. J. Syst. Evol. Microbiol.">
        <title>The Global Catalogue of Microorganisms (GCM) 10K type strain sequencing project: providing services to taxonomists for standard genome sequencing and annotation.</title>
        <authorList>
            <consortium name="The Broad Institute Genomics Platform"/>
            <consortium name="The Broad Institute Genome Sequencing Center for Infectious Disease"/>
            <person name="Wu L."/>
            <person name="Ma J."/>
        </authorList>
    </citation>
    <scope>NUCLEOTIDE SEQUENCE [LARGE SCALE GENOMIC DNA]</scope>
    <source>
        <strain evidence="3">KCTC 52368</strain>
    </source>
</reference>
<keyword evidence="1" id="KW-0732">Signal</keyword>
<organism evidence="2 3">
    <name type="scientific">Croceitalea marina</name>
    <dbReference type="NCBI Taxonomy" id="1775166"/>
    <lineage>
        <taxon>Bacteria</taxon>
        <taxon>Pseudomonadati</taxon>
        <taxon>Bacteroidota</taxon>
        <taxon>Flavobacteriia</taxon>
        <taxon>Flavobacteriales</taxon>
        <taxon>Flavobacteriaceae</taxon>
        <taxon>Croceitalea</taxon>
    </lineage>
</organism>
<protein>
    <submittedName>
        <fullName evidence="2">Cell envelope biogenesis protein OmpA</fullName>
    </submittedName>
</protein>
<dbReference type="Proteomes" id="UP001597526">
    <property type="component" value="Unassembled WGS sequence"/>
</dbReference>
<dbReference type="Gene3D" id="2.120.10.30">
    <property type="entry name" value="TolB, C-terminal domain"/>
    <property type="match status" value="1"/>
</dbReference>
<gene>
    <name evidence="2" type="ORF">ACFSQJ_07490</name>
</gene>